<comment type="subcellular location">
    <subcellularLocation>
        <location evidence="1">Mitochondrion outer membrane</location>
    </subcellularLocation>
</comment>
<dbReference type="InterPro" id="IPR019564">
    <property type="entry name" value="Sam37/metaxin_N"/>
</dbReference>
<evidence type="ECO:0000256" key="1">
    <source>
        <dbReference type="ARBA" id="ARBA00004294"/>
    </source>
</evidence>
<proteinExistence type="predicted"/>
<dbReference type="InterPro" id="IPR050931">
    <property type="entry name" value="Mito_Protein_Transport_Metaxin"/>
</dbReference>
<keyword evidence="10" id="KW-1185">Reference proteome</keyword>
<dbReference type="GO" id="GO:0070096">
    <property type="term" value="P:mitochondrial outer membrane translocase complex assembly"/>
    <property type="evidence" value="ECO:0007669"/>
    <property type="project" value="EnsemblFungi"/>
</dbReference>
<feature type="domain" description="Tom37 C-terminal" evidence="8">
    <location>
        <begin position="169"/>
        <end position="308"/>
    </location>
</feature>
<protein>
    <recommendedName>
        <fullName evidence="11">Mitochondrial outer membrane transport complex Sam37/metaxin N-terminal domain-containing protein</fullName>
    </recommendedName>
</protein>
<dbReference type="GO" id="GO:0001401">
    <property type="term" value="C:SAM complex"/>
    <property type="evidence" value="ECO:0007669"/>
    <property type="project" value="EnsemblFungi"/>
</dbReference>
<dbReference type="GO" id="GO:0045040">
    <property type="term" value="P:protein insertion into mitochondrial outer membrane"/>
    <property type="evidence" value="ECO:0007669"/>
    <property type="project" value="EnsemblFungi"/>
</dbReference>
<evidence type="ECO:0000256" key="6">
    <source>
        <dbReference type="ARBA" id="ARBA00023136"/>
    </source>
</evidence>
<evidence type="ECO:0000256" key="4">
    <source>
        <dbReference type="ARBA" id="ARBA00022927"/>
    </source>
</evidence>
<sequence length="309" mass="35937">MALERCTIHMWGLEEKPSLISPESIGLYWFLNGYYSKLQVAHEIEFVFSNNTDLSPNEELPLLVLGDNKISGFVNIVDYLMQDLTSEIDDKGTALLQSSLLQYTSSDLTVLTNYQLYLNKENYETFTRRHFCRLLYWPMWYNTPLHYRAVARERCEDLLGYLPSEEEEALSGSTEPSELAQSKTFKVTQQNKRKGKEELQNAKFNMQYLNKLSEHLKVWIQVRERAMSEKVIPADLLMWANIYVQLQLPDKDKVATHLSQTLGSDFFATLQKQLDLCSHFEPIIPFREPTFQEQGNAIMSIYNKGAKYL</sequence>
<evidence type="ECO:0008006" key="11">
    <source>
        <dbReference type="Google" id="ProtNLM"/>
    </source>
</evidence>
<reference evidence="9 10" key="1">
    <citation type="journal article" date="2011" name="Proc. Natl. Acad. Sci. U.S.A.">
        <title>Evolutionary erosion of yeast sex chromosomes by mating-type switching accidents.</title>
        <authorList>
            <person name="Gordon J.L."/>
            <person name="Armisen D."/>
            <person name="Proux-Wera E."/>
            <person name="Oheigeartaigh S.S."/>
            <person name="Byrne K.P."/>
            <person name="Wolfe K.H."/>
        </authorList>
    </citation>
    <scope>NUCLEOTIDE SEQUENCE [LARGE SCALE GENOMIC DNA]</scope>
    <source>
        <strain evidence="10">ATCC 10662 / CBS 1146 / NBRC 0425 / NCYC 2629 / NRRL Y-866</strain>
    </source>
</reference>
<dbReference type="Pfam" id="PF11801">
    <property type="entry name" value="Tom37_C"/>
    <property type="match status" value="1"/>
</dbReference>
<dbReference type="OrthoDB" id="5835136at2759"/>
<organism evidence="9 10">
    <name type="scientific">Torulaspora delbrueckii</name>
    <name type="common">Yeast</name>
    <name type="synonym">Candida colliculosa</name>
    <dbReference type="NCBI Taxonomy" id="4950"/>
    <lineage>
        <taxon>Eukaryota</taxon>
        <taxon>Fungi</taxon>
        <taxon>Dikarya</taxon>
        <taxon>Ascomycota</taxon>
        <taxon>Saccharomycotina</taxon>
        <taxon>Saccharomycetes</taxon>
        <taxon>Saccharomycetales</taxon>
        <taxon>Saccharomycetaceae</taxon>
        <taxon>Torulaspora</taxon>
    </lineage>
</organism>
<evidence type="ECO:0000256" key="3">
    <source>
        <dbReference type="ARBA" id="ARBA00022787"/>
    </source>
</evidence>
<dbReference type="GO" id="GO:0015914">
    <property type="term" value="P:phospholipid transport"/>
    <property type="evidence" value="ECO:0007669"/>
    <property type="project" value="EnsemblFungi"/>
</dbReference>
<dbReference type="Pfam" id="PF10568">
    <property type="entry name" value="Tom37"/>
    <property type="match status" value="1"/>
</dbReference>
<dbReference type="FunCoup" id="G8ZQF4">
    <property type="interactions" value="46"/>
</dbReference>
<evidence type="ECO:0000259" key="8">
    <source>
        <dbReference type="Pfam" id="PF11801"/>
    </source>
</evidence>
<keyword evidence="5" id="KW-0496">Mitochondrion</keyword>
<dbReference type="PANTHER" id="PTHR12289:SF41">
    <property type="entry name" value="FAILED AXON CONNECTIONS-RELATED"/>
    <property type="match status" value="1"/>
</dbReference>
<keyword evidence="4" id="KW-0653">Protein transport</keyword>
<feature type="domain" description="Mitochondrial outer membrane transport complex Sam37/metaxin N-terminal" evidence="7">
    <location>
        <begin position="28"/>
        <end position="148"/>
    </location>
</feature>
<dbReference type="PANTHER" id="PTHR12289">
    <property type="entry name" value="METAXIN RELATED"/>
    <property type="match status" value="1"/>
</dbReference>
<accession>G8ZQF4</accession>
<dbReference type="KEGG" id="tdl:TDEL_0B07190"/>
<dbReference type="eggNOG" id="KOG3028">
    <property type="taxonomic scope" value="Eukaryota"/>
</dbReference>
<evidence type="ECO:0000256" key="2">
    <source>
        <dbReference type="ARBA" id="ARBA00022448"/>
    </source>
</evidence>
<name>G8ZQF4_TORDE</name>
<dbReference type="AlphaFoldDB" id="G8ZQF4"/>
<evidence type="ECO:0000256" key="5">
    <source>
        <dbReference type="ARBA" id="ARBA00023128"/>
    </source>
</evidence>
<dbReference type="GeneID" id="11505242"/>
<dbReference type="GO" id="GO:0030150">
    <property type="term" value="P:protein import into mitochondrial matrix"/>
    <property type="evidence" value="ECO:0007669"/>
    <property type="project" value="EnsemblFungi"/>
</dbReference>
<keyword evidence="6" id="KW-0472">Membrane</keyword>
<dbReference type="HOGENOM" id="CLU_069449_0_0_1"/>
<evidence type="ECO:0000313" key="10">
    <source>
        <dbReference type="Proteomes" id="UP000005627"/>
    </source>
</evidence>
<gene>
    <name evidence="9" type="primary">TDEL0B07190</name>
    <name evidence="9" type="ORF">TDEL_0B07190</name>
</gene>
<keyword evidence="3" id="KW-1000">Mitochondrion outer membrane</keyword>
<evidence type="ECO:0000313" key="9">
    <source>
        <dbReference type="EMBL" id="CCE90848.1"/>
    </source>
</evidence>
<dbReference type="EMBL" id="HE616743">
    <property type="protein sequence ID" value="CCE90848.1"/>
    <property type="molecule type" value="Genomic_DNA"/>
</dbReference>
<dbReference type="RefSeq" id="XP_003680059.1">
    <property type="nucleotide sequence ID" value="XM_003680011.1"/>
</dbReference>
<dbReference type="Proteomes" id="UP000005627">
    <property type="component" value="Chromosome 2"/>
</dbReference>
<dbReference type="InterPro" id="IPR031317">
    <property type="entry name" value="Tom37_C"/>
</dbReference>
<dbReference type="STRING" id="1076872.G8ZQF4"/>
<evidence type="ECO:0000259" key="7">
    <source>
        <dbReference type="Pfam" id="PF10568"/>
    </source>
</evidence>
<dbReference type="InParanoid" id="G8ZQF4"/>
<keyword evidence="2" id="KW-0813">Transport</keyword>